<evidence type="ECO:0000259" key="1">
    <source>
        <dbReference type="Pfam" id="PF00561"/>
    </source>
</evidence>
<dbReference type="OrthoDB" id="5422338at2"/>
<evidence type="ECO:0000313" key="2">
    <source>
        <dbReference type="EMBL" id="AGU15533.1"/>
    </source>
</evidence>
<keyword evidence="3" id="KW-1185">Reference proteome</keyword>
<dbReference type="SUPFAM" id="SSF53474">
    <property type="entry name" value="alpha/beta-Hydrolases"/>
    <property type="match status" value="1"/>
</dbReference>
<dbReference type="InterPro" id="IPR050266">
    <property type="entry name" value="AB_hydrolase_sf"/>
</dbReference>
<name>U3GY22_9CORY</name>
<dbReference type="InterPro" id="IPR000073">
    <property type="entry name" value="AB_hydrolase_1"/>
</dbReference>
<organism evidence="2 3">
    <name type="scientific">Corynebacterium argentoratense DSM 44202</name>
    <dbReference type="NCBI Taxonomy" id="1348662"/>
    <lineage>
        <taxon>Bacteria</taxon>
        <taxon>Bacillati</taxon>
        <taxon>Actinomycetota</taxon>
        <taxon>Actinomycetes</taxon>
        <taxon>Mycobacteriales</taxon>
        <taxon>Corynebacteriaceae</taxon>
        <taxon>Corynebacterium</taxon>
    </lineage>
</organism>
<dbReference type="KEGG" id="caz:CARG_07050"/>
<dbReference type="GO" id="GO:0003824">
    <property type="term" value="F:catalytic activity"/>
    <property type="evidence" value="ECO:0007669"/>
    <property type="project" value="InterPro"/>
</dbReference>
<evidence type="ECO:0000313" key="3">
    <source>
        <dbReference type="Proteomes" id="UP000016943"/>
    </source>
</evidence>
<dbReference type="GeneID" id="78250171"/>
<protein>
    <recommendedName>
        <fullName evidence="1">AB hydrolase-1 domain-containing protein</fullName>
    </recommendedName>
</protein>
<dbReference type="Pfam" id="PF00561">
    <property type="entry name" value="Abhydrolase_1"/>
    <property type="match status" value="1"/>
</dbReference>
<dbReference type="eggNOG" id="COG0596">
    <property type="taxonomic scope" value="Bacteria"/>
</dbReference>
<dbReference type="AlphaFoldDB" id="U3GY22"/>
<proteinExistence type="predicted"/>
<reference evidence="2 3" key="1">
    <citation type="journal article" date="2013" name="Genome Announc.">
        <title>Whole-Genome Sequence of the Clinical Strain Corynebacterium argentoratense DSM 44202, Isolated from a Human Throat Specimen.</title>
        <authorList>
            <person name="Bomholt C."/>
            <person name="Glaub A."/>
            <person name="Gravermann K."/>
            <person name="Albersmeier A."/>
            <person name="Brinkrolf K."/>
            <person name="Ruckert C."/>
            <person name="Tauch A."/>
        </authorList>
    </citation>
    <scope>NUCLEOTIDE SEQUENCE [LARGE SCALE GENOMIC DNA]</scope>
    <source>
        <strain evidence="2">DSM 44202</strain>
    </source>
</reference>
<feature type="domain" description="AB hydrolase-1" evidence="1">
    <location>
        <begin position="31"/>
        <end position="281"/>
    </location>
</feature>
<dbReference type="InterPro" id="IPR029058">
    <property type="entry name" value="AB_hydrolase_fold"/>
</dbReference>
<dbReference type="STRING" id="1348662.CARG_07050"/>
<dbReference type="RefSeq" id="WP_020976691.1">
    <property type="nucleotide sequence ID" value="NC_022198.1"/>
</dbReference>
<dbReference type="PANTHER" id="PTHR43798">
    <property type="entry name" value="MONOACYLGLYCEROL LIPASE"/>
    <property type="match status" value="1"/>
</dbReference>
<dbReference type="Proteomes" id="UP000016943">
    <property type="component" value="Chromosome"/>
</dbReference>
<dbReference type="HOGENOM" id="CLU_020336_6_0_11"/>
<accession>U3GY22</accession>
<sequence>MQSNKRTDLTPGWCGDLPVRYYHSQGSGPVTVVFIHGFTLTAQSYFQQVDFLHYRYPEVSCLLLDLRGHGDSGEIEPELCTLDATADDVASAIRTAAPTGPLVIVGHSLGGMTALNFLRRYRDLAARVRGVILISTAVESLSSQGVPQVLALPAAEKIHNAVEASLKEAQAFRTEVAALLAPALAATVFYRDGVAYDLVQFHAAMIQNTPLKTMVGFFDDLQHHEELEAIDKLNEVPGVVIVGEEDHFTPPSQSEVIADAWGKSTLYRLADVGHMVILEAPEIVNGALEQMIRRATPQQQTQN</sequence>
<dbReference type="PRINTS" id="PR00412">
    <property type="entry name" value="EPOXHYDRLASE"/>
</dbReference>
<dbReference type="InterPro" id="IPR000639">
    <property type="entry name" value="Epox_hydrolase-like"/>
</dbReference>
<gene>
    <name evidence="2" type="ORF">CARG_07050</name>
</gene>
<dbReference type="EMBL" id="CP006365">
    <property type="protein sequence ID" value="AGU15533.1"/>
    <property type="molecule type" value="Genomic_DNA"/>
</dbReference>
<dbReference type="Gene3D" id="3.40.50.1820">
    <property type="entry name" value="alpha/beta hydrolase"/>
    <property type="match status" value="1"/>
</dbReference>